<protein>
    <submittedName>
        <fullName evidence="1">Uncharacterized protein</fullName>
    </submittedName>
</protein>
<reference evidence="1" key="2">
    <citation type="journal article" date="2015" name="Fish Shellfish Immunol.">
        <title>Early steps in the European eel (Anguilla anguilla)-Vibrio vulnificus interaction in the gills: Role of the RtxA13 toxin.</title>
        <authorList>
            <person name="Callol A."/>
            <person name="Pajuelo D."/>
            <person name="Ebbesson L."/>
            <person name="Teles M."/>
            <person name="MacKenzie S."/>
            <person name="Amaro C."/>
        </authorList>
    </citation>
    <scope>NUCLEOTIDE SEQUENCE</scope>
</reference>
<evidence type="ECO:0000313" key="1">
    <source>
        <dbReference type="EMBL" id="JAH25464.1"/>
    </source>
</evidence>
<sequence>MSFWWSLEDFTGLYILNVAKYRETMHQVDTASRGELTTVVVQQSHHLSPILSQEIP</sequence>
<organism evidence="1">
    <name type="scientific">Anguilla anguilla</name>
    <name type="common">European freshwater eel</name>
    <name type="synonym">Muraena anguilla</name>
    <dbReference type="NCBI Taxonomy" id="7936"/>
    <lineage>
        <taxon>Eukaryota</taxon>
        <taxon>Metazoa</taxon>
        <taxon>Chordata</taxon>
        <taxon>Craniata</taxon>
        <taxon>Vertebrata</taxon>
        <taxon>Euteleostomi</taxon>
        <taxon>Actinopterygii</taxon>
        <taxon>Neopterygii</taxon>
        <taxon>Teleostei</taxon>
        <taxon>Anguilliformes</taxon>
        <taxon>Anguillidae</taxon>
        <taxon>Anguilla</taxon>
    </lineage>
</organism>
<dbReference type="AlphaFoldDB" id="A0A0E9R8P1"/>
<reference evidence="1" key="1">
    <citation type="submission" date="2014-11" db="EMBL/GenBank/DDBJ databases">
        <authorList>
            <person name="Amaro Gonzalez C."/>
        </authorList>
    </citation>
    <scope>NUCLEOTIDE SEQUENCE</scope>
</reference>
<accession>A0A0E9R8P1</accession>
<dbReference type="EMBL" id="GBXM01083113">
    <property type="protein sequence ID" value="JAH25464.1"/>
    <property type="molecule type" value="Transcribed_RNA"/>
</dbReference>
<proteinExistence type="predicted"/>
<name>A0A0E9R8P1_ANGAN</name>